<dbReference type="PROSITE" id="PS01031">
    <property type="entry name" value="SHSP"/>
    <property type="match status" value="1"/>
</dbReference>
<dbReference type="Gene3D" id="2.60.40.790">
    <property type="match status" value="1"/>
</dbReference>
<comment type="caution">
    <text evidence="4">The sequence shown here is derived from an EMBL/GenBank/DDBJ whole genome shotgun (WGS) entry which is preliminary data.</text>
</comment>
<evidence type="ECO:0000313" key="5">
    <source>
        <dbReference type="Proteomes" id="UP000238565"/>
    </source>
</evidence>
<dbReference type="RefSeq" id="WP_104792789.1">
    <property type="nucleotide sequence ID" value="NZ_PTPZ01000001.1"/>
</dbReference>
<feature type="domain" description="SHSP" evidence="3">
    <location>
        <begin position="34"/>
        <end position="149"/>
    </location>
</feature>
<dbReference type="SUPFAM" id="SSF49764">
    <property type="entry name" value="HSP20-like chaperones"/>
    <property type="match status" value="1"/>
</dbReference>
<dbReference type="Proteomes" id="UP000238565">
    <property type="component" value="Unassembled WGS sequence"/>
</dbReference>
<accession>A0A2S7I8Z2</accession>
<evidence type="ECO:0000256" key="1">
    <source>
        <dbReference type="PROSITE-ProRule" id="PRU00285"/>
    </source>
</evidence>
<comment type="similarity">
    <text evidence="1 2">Belongs to the small heat shock protein (HSP20) family.</text>
</comment>
<evidence type="ECO:0000313" key="4">
    <source>
        <dbReference type="EMBL" id="PPZ93005.1"/>
    </source>
</evidence>
<dbReference type="CDD" id="cd06464">
    <property type="entry name" value="ACD_sHsps-like"/>
    <property type="match status" value="1"/>
</dbReference>
<dbReference type="InterPro" id="IPR008978">
    <property type="entry name" value="HSP20-like_chaperone"/>
</dbReference>
<gene>
    <name evidence="4" type="ORF">C3729_01530</name>
</gene>
<evidence type="ECO:0000256" key="2">
    <source>
        <dbReference type="RuleBase" id="RU003616"/>
    </source>
</evidence>
<dbReference type="InterPro" id="IPR002068">
    <property type="entry name" value="A-crystallin/Hsp20_dom"/>
</dbReference>
<dbReference type="EMBL" id="PTPZ01000001">
    <property type="protein sequence ID" value="PPZ93005.1"/>
    <property type="molecule type" value="Genomic_DNA"/>
</dbReference>
<proteinExistence type="inferred from homology"/>
<dbReference type="AlphaFoldDB" id="A0A2S7I8Z2"/>
<dbReference type="PANTHER" id="PTHR11527">
    <property type="entry name" value="HEAT-SHOCK PROTEIN 20 FAMILY MEMBER"/>
    <property type="match status" value="1"/>
</dbReference>
<dbReference type="Pfam" id="PF00011">
    <property type="entry name" value="HSP20"/>
    <property type="match status" value="1"/>
</dbReference>
<name>A0A2S7I8Z2_9FLAO</name>
<evidence type="ECO:0000259" key="3">
    <source>
        <dbReference type="PROSITE" id="PS01031"/>
    </source>
</evidence>
<protein>
    <submittedName>
        <fullName evidence="4">Heat-shock protein</fullName>
    </submittedName>
</protein>
<dbReference type="InterPro" id="IPR031107">
    <property type="entry name" value="Small_HSP"/>
</dbReference>
<organism evidence="4 5">
    <name type="scientific">Cloacibacterium normanense</name>
    <dbReference type="NCBI Taxonomy" id="237258"/>
    <lineage>
        <taxon>Bacteria</taxon>
        <taxon>Pseudomonadati</taxon>
        <taxon>Bacteroidota</taxon>
        <taxon>Flavobacteriia</taxon>
        <taxon>Flavobacteriales</taxon>
        <taxon>Weeksellaceae</taxon>
    </lineage>
</organism>
<sequence length="149" mass="17577">MSTLMKRNPMTGLNSFFDDFFTKDLFNWNEKNLTEMGFTMPSVNVKETDNHYEIEMAVPGLKKEDFKINIDRNILTISSESQTENEERDEKKNYTRREFNYQSFTRSFTMPSDIVDVEHIEAKYDNGILKLAVPKRENAKKEVKSIEIK</sequence>
<reference evidence="4 5" key="1">
    <citation type="submission" date="2018-02" db="EMBL/GenBank/DDBJ databases">
        <title>Draft genome sequence of bacterial isolates from marine environment.</title>
        <authorList>
            <person name="Singh S.K."/>
            <person name="Hill R."/>
            <person name="Major S."/>
            <person name="Cai H."/>
            <person name="Li Y."/>
        </authorList>
    </citation>
    <scope>NUCLEOTIDE SEQUENCE [LARGE SCALE GENOMIC DNA]</scope>
    <source>
        <strain evidence="4 5">IMET F</strain>
    </source>
</reference>